<evidence type="ECO:0000259" key="4">
    <source>
        <dbReference type="Pfam" id="PF00676"/>
    </source>
</evidence>
<dbReference type="AlphaFoldDB" id="A0A1I6MGZ0"/>
<evidence type="ECO:0000313" key="6">
    <source>
        <dbReference type="Proteomes" id="UP000199024"/>
    </source>
</evidence>
<dbReference type="STRING" id="474950.SAMN05421771_2629"/>
<reference evidence="5 6" key="1">
    <citation type="submission" date="2016-10" db="EMBL/GenBank/DDBJ databases">
        <authorList>
            <person name="de Groot N.N."/>
        </authorList>
    </citation>
    <scope>NUCLEOTIDE SEQUENCE [LARGE SCALE GENOMIC DNA]</scope>
    <source>
        <strain evidence="5 6">DSM 21001</strain>
    </source>
</reference>
<evidence type="ECO:0000256" key="1">
    <source>
        <dbReference type="ARBA" id="ARBA00001964"/>
    </source>
</evidence>
<evidence type="ECO:0000256" key="3">
    <source>
        <dbReference type="ARBA" id="ARBA00023052"/>
    </source>
</evidence>
<keyword evidence="3" id="KW-0786">Thiamine pyrophosphate</keyword>
<accession>A0A1I6MGZ0</accession>
<protein>
    <submittedName>
        <fullName evidence="5">Dehydrogenase E1 component</fullName>
    </submittedName>
</protein>
<keyword evidence="6" id="KW-1185">Reference proteome</keyword>
<feature type="domain" description="Dehydrogenase E1 component" evidence="4">
    <location>
        <begin position="137"/>
        <end position="184"/>
    </location>
</feature>
<evidence type="ECO:0000256" key="2">
    <source>
        <dbReference type="ARBA" id="ARBA00023002"/>
    </source>
</evidence>
<sequence>MSHKSLRTMFTFMVKARVLLGRMKAGRGQRAALADVACWASTVVGLEDGDVALGCREDGVLEGMRGVSVVAIAGGVERLYAGIGAALGLKKGRVVMVFVERHEAGGRGWDEALRVAAELPIIIVVLPRWKGVETDADLCKEARLAGVPGIPVDGQDAKALYRVAQESLGRARADGGCALIETVMLPDASDAIAGLAEYLLARKVANKAWVDGVEKKFVALLGQRIG</sequence>
<keyword evidence="2" id="KW-0560">Oxidoreductase</keyword>
<gene>
    <name evidence="5" type="ORF">SAMN05421771_2629</name>
</gene>
<comment type="cofactor">
    <cofactor evidence="1">
        <name>thiamine diphosphate</name>
        <dbReference type="ChEBI" id="CHEBI:58937"/>
    </cofactor>
</comment>
<dbReference type="Gene3D" id="3.40.50.970">
    <property type="match status" value="1"/>
</dbReference>
<name>A0A1I6MGZ0_9BACT</name>
<organism evidence="5 6">
    <name type="scientific">Granulicella pectinivorans</name>
    <dbReference type="NCBI Taxonomy" id="474950"/>
    <lineage>
        <taxon>Bacteria</taxon>
        <taxon>Pseudomonadati</taxon>
        <taxon>Acidobacteriota</taxon>
        <taxon>Terriglobia</taxon>
        <taxon>Terriglobales</taxon>
        <taxon>Acidobacteriaceae</taxon>
        <taxon>Granulicella</taxon>
    </lineage>
</organism>
<dbReference type="Proteomes" id="UP000199024">
    <property type="component" value="Unassembled WGS sequence"/>
</dbReference>
<dbReference type="InterPro" id="IPR001017">
    <property type="entry name" value="DH_E1"/>
</dbReference>
<dbReference type="EMBL" id="FOZL01000001">
    <property type="protein sequence ID" value="SFS14985.1"/>
    <property type="molecule type" value="Genomic_DNA"/>
</dbReference>
<dbReference type="SUPFAM" id="SSF52518">
    <property type="entry name" value="Thiamin diphosphate-binding fold (THDP-binding)"/>
    <property type="match status" value="1"/>
</dbReference>
<dbReference type="RefSeq" id="WP_175529017.1">
    <property type="nucleotide sequence ID" value="NZ_FOZL01000001.1"/>
</dbReference>
<evidence type="ECO:0000313" key="5">
    <source>
        <dbReference type="EMBL" id="SFS14985.1"/>
    </source>
</evidence>
<dbReference type="InterPro" id="IPR029061">
    <property type="entry name" value="THDP-binding"/>
</dbReference>
<proteinExistence type="predicted"/>
<dbReference type="GO" id="GO:0016624">
    <property type="term" value="F:oxidoreductase activity, acting on the aldehyde or oxo group of donors, disulfide as acceptor"/>
    <property type="evidence" value="ECO:0007669"/>
    <property type="project" value="InterPro"/>
</dbReference>
<dbReference type="Pfam" id="PF00676">
    <property type="entry name" value="E1_dh"/>
    <property type="match status" value="1"/>
</dbReference>